<gene>
    <name evidence="1" type="ORF">GMARGA_LOCUS30738</name>
</gene>
<accession>A0ABN7WGH5</accession>
<organism evidence="1 2">
    <name type="scientific">Gigaspora margarita</name>
    <dbReference type="NCBI Taxonomy" id="4874"/>
    <lineage>
        <taxon>Eukaryota</taxon>
        <taxon>Fungi</taxon>
        <taxon>Fungi incertae sedis</taxon>
        <taxon>Mucoromycota</taxon>
        <taxon>Glomeromycotina</taxon>
        <taxon>Glomeromycetes</taxon>
        <taxon>Diversisporales</taxon>
        <taxon>Gigasporaceae</taxon>
        <taxon>Gigaspora</taxon>
    </lineage>
</organism>
<evidence type="ECO:0000313" key="2">
    <source>
        <dbReference type="Proteomes" id="UP000789901"/>
    </source>
</evidence>
<keyword evidence="2" id="KW-1185">Reference proteome</keyword>
<reference evidence="1 2" key="1">
    <citation type="submission" date="2021-06" db="EMBL/GenBank/DDBJ databases">
        <authorList>
            <person name="Kallberg Y."/>
            <person name="Tangrot J."/>
            <person name="Rosling A."/>
        </authorList>
    </citation>
    <scope>NUCLEOTIDE SEQUENCE [LARGE SCALE GENOMIC DNA]</scope>
    <source>
        <strain evidence="1 2">120-4 pot B 10/14</strain>
    </source>
</reference>
<evidence type="ECO:0000313" key="1">
    <source>
        <dbReference type="EMBL" id="CAG8831638.1"/>
    </source>
</evidence>
<dbReference type="Proteomes" id="UP000789901">
    <property type="component" value="Unassembled WGS sequence"/>
</dbReference>
<feature type="non-terminal residue" evidence="1">
    <location>
        <position position="142"/>
    </location>
</feature>
<protein>
    <submittedName>
        <fullName evidence="1">15006_t:CDS:1</fullName>
    </submittedName>
</protein>
<proteinExistence type="predicted"/>
<comment type="caution">
    <text evidence="1">The sequence shown here is derived from an EMBL/GenBank/DDBJ whole genome shotgun (WGS) entry which is preliminary data.</text>
</comment>
<sequence length="142" mass="16024">MPKLKLNLGQKKQLNNEAHHYYHPAKVSLASVARTNMKQHVNEHYCLASVKVARVFAVVFASNTVIISQDDKAKIGLDISVVGCTFKTMQSINELVTVEDYDFLKGSKIKLIPSVYLLIDSNDSNTTLCSEQLTIFIWPEYF</sequence>
<name>A0ABN7WGH5_GIGMA</name>
<dbReference type="EMBL" id="CAJVQB010044074">
    <property type="protein sequence ID" value="CAG8831638.1"/>
    <property type="molecule type" value="Genomic_DNA"/>
</dbReference>